<organism evidence="1 2">
    <name type="scientific">Bifidobacterium santillanense</name>
    <dbReference type="NCBI Taxonomy" id="2809028"/>
    <lineage>
        <taxon>Bacteria</taxon>
        <taxon>Bacillati</taxon>
        <taxon>Actinomycetota</taxon>
        <taxon>Actinomycetes</taxon>
        <taxon>Bifidobacteriales</taxon>
        <taxon>Bifidobacteriaceae</taxon>
        <taxon>Bifidobacterium</taxon>
    </lineage>
</organism>
<dbReference type="RefSeq" id="WP_214359100.1">
    <property type="nucleotide sequence ID" value="NZ_JAFEJS010000018.1"/>
</dbReference>
<evidence type="ECO:0000313" key="1">
    <source>
        <dbReference type="EMBL" id="MBT1173865.1"/>
    </source>
</evidence>
<proteinExistence type="predicted"/>
<name>A0ABS5US85_9BIFI</name>
<dbReference type="Proteomes" id="UP000773064">
    <property type="component" value="Unassembled WGS sequence"/>
</dbReference>
<accession>A0ABS5US85</accession>
<dbReference type="EMBL" id="JAFEJS010000018">
    <property type="protein sequence ID" value="MBT1173865.1"/>
    <property type="molecule type" value="Genomic_DNA"/>
</dbReference>
<comment type="caution">
    <text evidence="1">The sequence shown here is derived from an EMBL/GenBank/DDBJ whole genome shotgun (WGS) entry which is preliminary data.</text>
</comment>
<sequence>MTRLLSFDGAGVEFFPERGEKVPEGVEQAIHGLWQVGGVSMLGVHDGSAEEHGGLGISISNLIMRRGMRPARGES</sequence>
<evidence type="ECO:0000313" key="2">
    <source>
        <dbReference type="Proteomes" id="UP000773064"/>
    </source>
</evidence>
<protein>
    <submittedName>
        <fullName evidence="1">Uncharacterized protein</fullName>
    </submittedName>
</protein>
<gene>
    <name evidence="1" type="ORF">JS528_11095</name>
</gene>
<keyword evidence="2" id="KW-1185">Reference proteome</keyword>
<reference evidence="1 2" key="1">
    <citation type="journal article" date="2021" name="Environ. Microbiol.">
        <title>Genetic insights into the dark matter of the mammalian gut microbiota through targeted genome reconstruction.</title>
        <authorList>
            <person name="Lugli G.A."/>
            <person name="Alessandri G."/>
            <person name="Milani C."/>
            <person name="Viappiani A."/>
            <person name="Fontana F."/>
            <person name="Tarracchini C."/>
            <person name="Mancabelli L."/>
            <person name="Argentini C."/>
            <person name="Ruiz L."/>
            <person name="Margolles A."/>
            <person name="van Sinderen D."/>
            <person name="Turroni F."/>
            <person name="Ventura M."/>
        </authorList>
    </citation>
    <scope>NUCLEOTIDE SEQUENCE [LARGE SCALE GENOMIC DNA]</scope>
    <source>
        <strain evidence="1 2">MA2</strain>
    </source>
</reference>